<reference evidence="11" key="1">
    <citation type="submission" date="2015-11" db="EMBL/GenBank/DDBJ databases">
        <authorList>
            <person name="Varghese N."/>
        </authorList>
    </citation>
    <scope>NUCLEOTIDE SEQUENCE [LARGE SCALE GENOMIC DNA]</scope>
    <source>
        <strain evidence="11">DSM 45899</strain>
    </source>
</reference>
<protein>
    <recommendedName>
        <fullName evidence="12">Dolichyl-phosphate-mannose-protein mannosyltransferase</fullName>
    </recommendedName>
</protein>
<feature type="transmembrane region" description="Helical" evidence="9">
    <location>
        <begin position="392"/>
        <end position="410"/>
    </location>
</feature>
<name>A0A0S4QS39_9ACTN</name>
<evidence type="ECO:0000313" key="10">
    <source>
        <dbReference type="EMBL" id="CUU57935.1"/>
    </source>
</evidence>
<evidence type="ECO:0000313" key="11">
    <source>
        <dbReference type="Proteomes" id="UP000198802"/>
    </source>
</evidence>
<feature type="transmembrane region" description="Helical" evidence="9">
    <location>
        <begin position="85"/>
        <end position="105"/>
    </location>
</feature>
<feature type="transmembrane region" description="Helical" evidence="9">
    <location>
        <begin position="197"/>
        <end position="216"/>
    </location>
</feature>
<feature type="transmembrane region" description="Helical" evidence="9">
    <location>
        <begin position="134"/>
        <end position="154"/>
    </location>
</feature>
<organism evidence="10 11">
    <name type="scientific">Parafrankia irregularis</name>
    <dbReference type="NCBI Taxonomy" id="795642"/>
    <lineage>
        <taxon>Bacteria</taxon>
        <taxon>Bacillati</taxon>
        <taxon>Actinomycetota</taxon>
        <taxon>Actinomycetes</taxon>
        <taxon>Frankiales</taxon>
        <taxon>Frankiaceae</taxon>
        <taxon>Parafrankia</taxon>
    </lineage>
</organism>
<dbReference type="EMBL" id="FAOZ01000015">
    <property type="protein sequence ID" value="CUU57935.1"/>
    <property type="molecule type" value="Genomic_DNA"/>
</dbReference>
<accession>A0A0S4QS39</accession>
<evidence type="ECO:0000256" key="7">
    <source>
        <dbReference type="ARBA" id="ARBA00023136"/>
    </source>
</evidence>
<evidence type="ECO:0000256" key="2">
    <source>
        <dbReference type="ARBA" id="ARBA00022475"/>
    </source>
</evidence>
<dbReference type="InterPro" id="IPR050297">
    <property type="entry name" value="LipidA_mod_glycosyltrf_83"/>
</dbReference>
<keyword evidence="2" id="KW-1003">Cell membrane</keyword>
<evidence type="ECO:0000256" key="6">
    <source>
        <dbReference type="ARBA" id="ARBA00022989"/>
    </source>
</evidence>
<keyword evidence="7 9" id="KW-0472">Membrane</keyword>
<feature type="transmembrane region" description="Helical" evidence="9">
    <location>
        <begin position="416"/>
        <end position="434"/>
    </location>
</feature>
<feature type="transmembrane region" description="Helical" evidence="9">
    <location>
        <begin position="446"/>
        <end position="466"/>
    </location>
</feature>
<evidence type="ECO:0000256" key="5">
    <source>
        <dbReference type="ARBA" id="ARBA00022692"/>
    </source>
</evidence>
<keyword evidence="5 9" id="KW-0812">Transmembrane</keyword>
<evidence type="ECO:0000256" key="9">
    <source>
        <dbReference type="SAM" id="Phobius"/>
    </source>
</evidence>
<keyword evidence="11" id="KW-1185">Reference proteome</keyword>
<dbReference type="GO" id="GO:0016763">
    <property type="term" value="F:pentosyltransferase activity"/>
    <property type="evidence" value="ECO:0007669"/>
    <property type="project" value="TreeGrafter"/>
</dbReference>
<feature type="region of interest" description="Disordered" evidence="8">
    <location>
        <begin position="474"/>
        <end position="521"/>
    </location>
</feature>
<keyword evidence="4" id="KW-0808">Transferase</keyword>
<evidence type="ECO:0000256" key="8">
    <source>
        <dbReference type="SAM" id="MobiDB-lite"/>
    </source>
</evidence>
<evidence type="ECO:0000256" key="3">
    <source>
        <dbReference type="ARBA" id="ARBA00022676"/>
    </source>
</evidence>
<dbReference type="GO" id="GO:0009103">
    <property type="term" value="P:lipopolysaccharide biosynthetic process"/>
    <property type="evidence" value="ECO:0007669"/>
    <property type="project" value="UniProtKB-ARBA"/>
</dbReference>
<keyword evidence="3" id="KW-0328">Glycosyltransferase</keyword>
<comment type="subcellular location">
    <subcellularLocation>
        <location evidence="1">Cell membrane</location>
        <topology evidence="1">Multi-pass membrane protein</topology>
    </subcellularLocation>
</comment>
<evidence type="ECO:0008006" key="12">
    <source>
        <dbReference type="Google" id="ProtNLM"/>
    </source>
</evidence>
<sequence>MPGLRGRFAGLWNVRAARGHVPFLVLLVAATAVRLAAMTGCRPALWFNDSYEYVAGALRPEPYVVRPSGYSFFLRVLEPFHSFELVVLLQHALGLAIGVAVYALLLRLGAPAWAAAIGAAPQLLDAYQIELEHLVLSETVFTALLMTAVLCLLWRRSISVPAAAVAGIALALAAVTRSVGLPLALAATIWLLARRPAWRSMAAFGLTLAVPVLAYCSWHRAEHGGFATSGSTGVFLYSRTATFADCAVMKPPAELRPLCPTEPTDQRNPPSDYIWHGDSPLAGVPGPIFDPAKEELARDFAVHAVLAQPLDYLDVVGRDFMRTFESRLEDYPSRSVAERYLFGSPTPSMTRKDREAADLRAYEHGEFATTAHEPMAGWLVTYQRHAALPAPALGLLLALGLVGTACAFLRVRSLAAPLLLLSGLATLTLLLPPATAGFDYRYVPPAFPFLGAAAVAAGLCLVRLVGLVGRGGSVVGDTTAQPDEPARPERPTPGEEPTRPDEPVDGGARTGPIPGTGIPVS</sequence>
<feature type="compositionally biased region" description="Basic and acidic residues" evidence="8">
    <location>
        <begin position="484"/>
        <end position="502"/>
    </location>
</feature>
<proteinExistence type="predicted"/>
<keyword evidence="6 9" id="KW-1133">Transmembrane helix</keyword>
<dbReference type="Proteomes" id="UP000198802">
    <property type="component" value="Unassembled WGS sequence"/>
</dbReference>
<dbReference type="AlphaFoldDB" id="A0A0S4QS39"/>
<gene>
    <name evidence="10" type="ORF">Ga0074812_115137</name>
</gene>
<feature type="transmembrane region" description="Helical" evidence="9">
    <location>
        <begin position="166"/>
        <end position="191"/>
    </location>
</feature>
<dbReference type="PANTHER" id="PTHR33908:SF11">
    <property type="entry name" value="MEMBRANE PROTEIN"/>
    <property type="match status" value="1"/>
</dbReference>
<evidence type="ECO:0000256" key="1">
    <source>
        <dbReference type="ARBA" id="ARBA00004651"/>
    </source>
</evidence>
<feature type="transmembrane region" description="Helical" evidence="9">
    <location>
        <begin position="20"/>
        <end position="37"/>
    </location>
</feature>
<dbReference type="PANTHER" id="PTHR33908">
    <property type="entry name" value="MANNOSYLTRANSFERASE YKCB-RELATED"/>
    <property type="match status" value="1"/>
</dbReference>
<dbReference type="GO" id="GO:0005886">
    <property type="term" value="C:plasma membrane"/>
    <property type="evidence" value="ECO:0007669"/>
    <property type="project" value="UniProtKB-SubCell"/>
</dbReference>
<evidence type="ECO:0000256" key="4">
    <source>
        <dbReference type="ARBA" id="ARBA00022679"/>
    </source>
</evidence>